<sequence length="89" mass="9973">MHTFMHMLVAALVEPVYPEYIPPEDDVFQAEEQPLPAAASPTAESPGYIPESDLDTDPDPEEDDDEDPEEDPADYLADHDDEEEEEEPS</sequence>
<gene>
    <name evidence="3" type="ORF">Tci_851320</name>
</gene>
<keyword evidence="2" id="KW-0732">Signal</keyword>
<comment type="caution">
    <text evidence="3">The sequence shown here is derived from an EMBL/GenBank/DDBJ whole genome shotgun (WGS) entry which is preliminary data.</text>
</comment>
<name>A0A699QZQ7_TANCI</name>
<dbReference type="EMBL" id="BKCJ011070118">
    <property type="protein sequence ID" value="GFC79350.1"/>
    <property type="molecule type" value="Genomic_DNA"/>
</dbReference>
<feature type="signal peptide" evidence="2">
    <location>
        <begin position="1"/>
        <end position="18"/>
    </location>
</feature>
<evidence type="ECO:0000256" key="1">
    <source>
        <dbReference type="SAM" id="MobiDB-lite"/>
    </source>
</evidence>
<accession>A0A699QZQ7</accession>
<reference evidence="3" key="1">
    <citation type="journal article" date="2019" name="Sci. Rep.">
        <title>Draft genome of Tanacetum cinerariifolium, the natural source of mosquito coil.</title>
        <authorList>
            <person name="Yamashiro T."/>
            <person name="Shiraishi A."/>
            <person name="Satake H."/>
            <person name="Nakayama K."/>
        </authorList>
    </citation>
    <scope>NUCLEOTIDE SEQUENCE</scope>
</reference>
<feature type="region of interest" description="Disordered" evidence="1">
    <location>
        <begin position="24"/>
        <end position="89"/>
    </location>
</feature>
<feature type="chain" id="PRO_5025426503" evidence="2">
    <location>
        <begin position="19"/>
        <end position="89"/>
    </location>
</feature>
<dbReference type="AlphaFoldDB" id="A0A699QZQ7"/>
<feature type="compositionally biased region" description="Acidic residues" evidence="1">
    <location>
        <begin position="52"/>
        <end position="89"/>
    </location>
</feature>
<proteinExistence type="predicted"/>
<organism evidence="3">
    <name type="scientific">Tanacetum cinerariifolium</name>
    <name type="common">Dalmatian daisy</name>
    <name type="synonym">Chrysanthemum cinerariifolium</name>
    <dbReference type="NCBI Taxonomy" id="118510"/>
    <lineage>
        <taxon>Eukaryota</taxon>
        <taxon>Viridiplantae</taxon>
        <taxon>Streptophyta</taxon>
        <taxon>Embryophyta</taxon>
        <taxon>Tracheophyta</taxon>
        <taxon>Spermatophyta</taxon>
        <taxon>Magnoliopsida</taxon>
        <taxon>eudicotyledons</taxon>
        <taxon>Gunneridae</taxon>
        <taxon>Pentapetalae</taxon>
        <taxon>asterids</taxon>
        <taxon>campanulids</taxon>
        <taxon>Asterales</taxon>
        <taxon>Asteraceae</taxon>
        <taxon>Asteroideae</taxon>
        <taxon>Anthemideae</taxon>
        <taxon>Anthemidinae</taxon>
        <taxon>Tanacetum</taxon>
    </lineage>
</organism>
<evidence type="ECO:0000313" key="3">
    <source>
        <dbReference type="EMBL" id="GFC79350.1"/>
    </source>
</evidence>
<evidence type="ECO:0000256" key="2">
    <source>
        <dbReference type="SAM" id="SignalP"/>
    </source>
</evidence>
<protein>
    <submittedName>
        <fullName evidence="3">Uncharacterized protein</fullName>
    </submittedName>
</protein>